<dbReference type="InterPro" id="IPR038765">
    <property type="entry name" value="Papain-like_cys_pep_sf"/>
</dbReference>
<evidence type="ECO:0000313" key="2">
    <source>
        <dbReference type="Proteomes" id="UP001237642"/>
    </source>
</evidence>
<organism evidence="1 2">
    <name type="scientific">Heracleum sosnowskyi</name>
    <dbReference type="NCBI Taxonomy" id="360622"/>
    <lineage>
        <taxon>Eukaryota</taxon>
        <taxon>Viridiplantae</taxon>
        <taxon>Streptophyta</taxon>
        <taxon>Embryophyta</taxon>
        <taxon>Tracheophyta</taxon>
        <taxon>Spermatophyta</taxon>
        <taxon>Magnoliopsida</taxon>
        <taxon>eudicotyledons</taxon>
        <taxon>Gunneridae</taxon>
        <taxon>Pentapetalae</taxon>
        <taxon>asterids</taxon>
        <taxon>campanulids</taxon>
        <taxon>Apiales</taxon>
        <taxon>Apiaceae</taxon>
        <taxon>Apioideae</taxon>
        <taxon>apioid superclade</taxon>
        <taxon>Tordylieae</taxon>
        <taxon>Tordyliinae</taxon>
        <taxon>Heracleum</taxon>
    </lineage>
</organism>
<protein>
    <submittedName>
        <fullName evidence="1">Uncharacterized protein</fullName>
    </submittedName>
</protein>
<dbReference type="Proteomes" id="UP001237642">
    <property type="component" value="Unassembled WGS sequence"/>
</dbReference>
<keyword evidence="2" id="KW-1185">Reference proteome</keyword>
<sequence>MGPDSRLKTLTVEVASTVGPVAAAVRLSRLLGMFSNEDQFKDMERRRHKPKAVKEIKDLAMHPSCRTPEDMVGLKRSHWILFVVDIKRMKVNLLDPLRDESNCNLRAVYSTEFYVMEKIIPCMLHFLDDQQYKEDNFMQVRCVI</sequence>
<gene>
    <name evidence="1" type="ORF">POM88_012239</name>
</gene>
<comment type="caution">
    <text evidence="1">The sequence shown here is derived from an EMBL/GenBank/DDBJ whole genome shotgun (WGS) entry which is preliminary data.</text>
</comment>
<dbReference type="EMBL" id="JAUIZM010000003">
    <property type="protein sequence ID" value="KAK1393183.1"/>
    <property type="molecule type" value="Genomic_DNA"/>
</dbReference>
<dbReference type="AlphaFoldDB" id="A0AAD8N365"/>
<name>A0AAD8N365_9APIA</name>
<accession>A0AAD8N365</accession>
<reference evidence="1" key="2">
    <citation type="submission" date="2023-05" db="EMBL/GenBank/DDBJ databases">
        <authorList>
            <person name="Schelkunov M.I."/>
        </authorList>
    </citation>
    <scope>NUCLEOTIDE SEQUENCE</scope>
    <source>
        <strain evidence="1">Hsosn_3</strain>
        <tissue evidence="1">Leaf</tissue>
    </source>
</reference>
<reference evidence="1" key="1">
    <citation type="submission" date="2023-02" db="EMBL/GenBank/DDBJ databases">
        <title>Genome of toxic invasive species Heracleum sosnowskyi carries increased number of genes despite the absence of recent whole-genome duplications.</title>
        <authorList>
            <person name="Schelkunov M."/>
            <person name="Shtratnikova V."/>
            <person name="Makarenko M."/>
            <person name="Klepikova A."/>
            <person name="Omelchenko D."/>
            <person name="Novikova G."/>
            <person name="Obukhova E."/>
            <person name="Bogdanov V."/>
            <person name="Penin A."/>
            <person name="Logacheva M."/>
        </authorList>
    </citation>
    <scope>NUCLEOTIDE SEQUENCE</scope>
    <source>
        <strain evidence="1">Hsosn_3</strain>
        <tissue evidence="1">Leaf</tissue>
    </source>
</reference>
<dbReference type="SUPFAM" id="SSF54001">
    <property type="entry name" value="Cysteine proteinases"/>
    <property type="match status" value="1"/>
</dbReference>
<proteinExistence type="predicted"/>
<evidence type="ECO:0000313" key="1">
    <source>
        <dbReference type="EMBL" id="KAK1393183.1"/>
    </source>
</evidence>